<protein>
    <submittedName>
        <fullName evidence="3">LAGLIDADG endonuclease</fullName>
    </submittedName>
</protein>
<sequence>MLGFFSRTLFNIVFFTTFSLLLAAKRTKRPVIDGYNAADDNDVTSVLVGGLLGDSHCELRHGNARFTFKQGAIHKSYLLWLHSFFSTRGLCSTVIPDVTEEFNTKLNKLYYKIKFNTYTLKEFNWLHSMFYVNKIKIVPHNIDEYLTPLAVAIWLMDDAYKLNNGLLFSTHGFTLEDVHILGKALVSLYGIDYTIHTRTLKSGRKAYGIYIPQAYMDNLRSIVLPHMHPSMLYKLGL</sequence>
<keyword evidence="3" id="KW-0378">Hydrolase</keyword>
<geneLocation type="mitochondrion" evidence="3"/>
<evidence type="ECO:0000256" key="1">
    <source>
        <dbReference type="SAM" id="SignalP"/>
    </source>
</evidence>
<feature type="chain" id="PRO_5002842101" evidence="1">
    <location>
        <begin position="24"/>
        <end position="237"/>
    </location>
</feature>
<dbReference type="SUPFAM" id="SSF55608">
    <property type="entry name" value="Homing endonucleases"/>
    <property type="match status" value="1"/>
</dbReference>
<keyword evidence="3" id="KW-0255">Endonuclease</keyword>
<dbReference type="GeneID" id="6972930"/>
<dbReference type="Gene3D" id="3.10.28.10">
    <property type="entry name" value="Homing endonucleases"/>
    <property type="match status" value="2"/>
</dbReference>
<dbReference type="Pfam" id="PF03161">
    <property type="entry name" value="LAGLIDADG_2"/>
    <property type="match status" value="1"/>
</dbReference>
<dbReference type="InterPro" id="IPR004860">
    <property type="entry name" value="LAGLIDADG_dom"/>
</dbReference>
<reference evidence="3" key="1">
    <citation type="submission" date="2005-11" db="EMBL/GenBank/DDBJ databases">
        <authorList>
            <person name="Tambor J.H.M."/>
            <person name="Gomes S.L."/>
        </authorList>
    </citation>
    <scope>NUCLEOTIDE SEQUENCE</scope>
</reference>
<feature type="domain" description="Homing endonuclease LAGLIDADG" evidence="2">
    <location>
        <begin position="45"/>
        <end position="218"/>
    </location>
</feature>
<accession>B6A7S2</accession>
<dbReference type="EMBL" id="DQ287690">
    <property type="protein sequence ID" value="ABB78013.1"/>
    <property type="molecule type" value="Genomic_DNA"/>
</dbReference>
<name>B6A7S2_BLAEM</name>
<keyword evidence="3" id="KW-0496">Mitochondrion</keyword>
<keyword evidence="3" id="KW-0540">Nuclease</keyword>
<reference evidence="3" key="2">
    <citation type="journal article" date="2008" name="Gene">
        <title>The mitochondrial view of Blastocladiella emersonii.</title>
        <authorList>
            <person name="Tambor J.H."/>
            <person name="Ribichich K.F."/>
            <person name="Gomes S.L."/>
        </authorList>
    </citation>
    <scope>NUCLEOTIDE SEQUENCE</scope>
</reference>
<dbReference type="AlphaFoldDB" id="B6A7S2"/>
<feature type="signal peptide" evidence="1">
    <location>
        <begin position="1"/>
        <end position="23"/>
    </location>
</feature>
<evidence type="ECO:0000313" key="3">
    <source>
        <dbReference type="EMBL" id="ABB78013.1"/>
    </source>
</evidence>
<evidence type="ECO:0000259" key="2">
    <source>
        <dbReference type="Pfam" id="PF03161"/>
    </source>
</evidence>
<gene>
    <name evidence="3" type="primary">COX1-i2</name>
</gene>
<proteinExistence type="predicted"/>
<dbReference type="RefSeq" id="YP_002274320.1">
    <property type="nucleotide sequence ID" value="NC_011360.1"/>
</dbReference>
<organism evidence="3">
    <name type="scientific">Blastocladiella emersonii</name>
    <name type="common">Aquatic fungus</name>
    <dbReference type="NCBI Taxonomy" id="4808"/>
    <lineage>
        <taxon>Eukaryota</taxon>
        <taxon>Fungi</taxon>
        <taxon>Fungi incertae sedis</taxon>
        <taxon>Blastocladiomycota</taxon>
        <taxon>Blastocladiomycetes</taxon>
        <taxon>Blastocladiales</taxon>
        <taxon>Blastocladiaceae</taxon>
        <taxon>Blastocladiella</taxon>
    </lineage>
</organism>
<keyword evidence="1" id="KW-0732">Signal</keyword>
<dbReference type="InterPro" id="IPR027434">
    <property type="entry name" value="Homing_endonucl"/>
</dbReference>
<dbReference type="GO" id="GO:0004519">
    <property type="term" value="F:endonuclease activity"/>
    <property type="evidence" value="ECO:0007669"/>
    <property type="project" value="UniProtKB-KW"/>
</dbReference>